<dbReference type="EMBL" id="FQZF01000032">
    <property type="protein sequence ID" value="SHK11969.1"/>
    <property type="molecule type" value="Genomic_DNA"/>
</dbReference>
<gene>
    <name evidence="2" type="ORF">SAMN02745194_04225</name>
</gene>
<keyword evidence="1" id="KW-1133">Transmembrane helix</keyword>
<keyword evidence="3" id="KW-1185">Reference proteome</keyword>
<dbReference type="RefSeq" id="WP_175562701.1">
    <property type="nucleotide sequence ID" value="NZ_FQZF01000032.1"/>
</dbReference>
<dbReference type="STRING" id="198092.SAMN02745194_04225"/>
<dbReference type="AlphaFoldDB" id="A0A1M6PVJ2"/>
<evidence type="ECO:0000313" key="3">
    <source>
        <dbReference type="Proteomes" id="UP000184387"/>
    </source>
</evidence>
<sequence length="57" mass="6111">MDLATRLSKRQGRRQDIEAAVGLIVIVVVLLGGAVLPGFLAQHASTVPVPAHREARR</sequence>
<organism evidence="2 3">
    <name type="scientific">Muricoccus roseus</name>
    <dbReference type="NCBI Taxonomy" id="198092"/>
    <lineage>
        <taxon>Bacteria</taxon>
        <taxon>Pseudomonadati</taxon>
        <taxon>Pseudomonadota</taxon>
        <taxon>Alphaproteobacteria</taxon>
        <taxon>Acetobacterales</taxon>
        <taxon>Roseomonadaceae</taxon>
        <taxon>Muricoccus</taxon>
    </lineage>
</organism>
<evidence type="ECO:0000256" key="1">
    <source>
        <dbReference type="SAM" id="Phobius"/>
    </source>
</evidence>
<protein>
    <submittedName>
        <fullName evidence="2">Uncharacterized protein</fullName>
    </submittedName>
</protein>
<feature type="transmembrane region" description="Helical" evidence="1">
    <location>
        <begin position="20"/>
        <end position="40"/>
    </location>
</feature>
<proteinExistence type="predicted"/>
<keyword evidence="1" id="KW-0472">Membrane</keyword>
<name>A0A1M6PVJ2_9PROT</name>
<dbReference type="Proteomes" id="UP000184387">
    <property type="component" value="Unassembled WGS sequence"/>
</dbReference>
<accession>A0A1M6PVJ2</accession>
<evidence type="ECO:0000313" key="2">
    <source>
        <dbReference type="EMBL" id="SHK11969.1"/>
    </source>
</evidence>
<reference evidence="2 3" key="1">
    <citation type="submission" date="2016-11" db="EMBL/GenBank/DDBJ databases">
        <authorList>
            <person name="Jaros S."/>
            <person name="Januszkiewicz K."/>
            <person name="Wedrychowicz H."/>
        </authorList>
    </citation>
    <scope>NUCLEOTIDE SEQUENCE [LARGE SCALE GENOMIC DNA]</scope>
    <source>
        <strain evidence="2 3">DSM 14916</strain>
    </source>
</reference>
<keyword evidence="1" id="KW-0812">Transmembrane</keyword>